<sequence>MSLSNEGRQHYLSYLDQQGKLNGVGREGDSIQLTVSPAVQQRLEKAKMESSPFLKEINSIGVTEQEGEKIGVGINRTIASRNVSTSDRREPVGVHDLQANRYRCEQTNFDTYIGYTQIDAWAGHPEFQQLISQQIVQQEANDRLMIGFNGTSCALKSDREKNPLLQDINIGWLQHLRNKAPGRVMKGITLTSRDEDGKIIKKGQYGNYDSVVYDAVNTLLDPWHQSAPGLLAITGSRLTTQKNFKILNQHSQHNPNMEMLAGNELMKLSTLGGLPVFRVPFFPDGAIFITTFKNLSLYWQKGKYNRYIKNEPEYNRIATYAQSNDGYVIEDYGLSCLIEDISFAGAESGGE</sequence>
<protein>
    <submittedName>
        <fullName evidence="1">Major capsid protein</fullName>
    </submittedName>
</protein>
<name>A0A077NHJ5_XENBV</name>
<dbReference type="Proteomes" id="UP000028511">
    <property type="component" value="Unassembled WGS sequence"/>
</dbReference>
<accession>A0A077NHJ5</accession>
<dbReference type="EMBL" id="CBSW010000174">
    <property type="protein sequence ID" value="CDG97340.1"/>
    <property type="molecule type" value="Genomic_DNA"/>
</dbReference>
<organism evidence="1 2">
    <name type="scientific">Xenorhabdus bovienii str. puntauvense</name>
    <dbReference type="NCBI Taxonomy" id="1398201"/>
    <lineage>
        <taxon>Bacteria</taxon>
        <taxon>Pseudomonadati</taxon>
        <taxon>Pseudomonadota</taxon>
        <taxon>Gammaproteobacteria</taxon>
        <taxon>Enterobacterales</taxon>
        <taxon>Morganellaceae</taxon>
        <taxon>Xenorhabdus</taxon>
    </lineage>
</organism>
<evidence type="ECO:0000313" key="2">
    <source>
        <dbReference type="Proteomes" id="UP000028511"/>
    </source>
</evidence>
<dbReference type="HOGENOM" id="CLU_049296_1_0_6"/>
<proteinExistence type="predicted"/>
<dbReference type="NCBIfam" id="TIGR01551">
    <property type="entry name" value="major_capsid_P2"/>
    <property type="match status" value="1"/>
</dbReference>
<evidence type="ECO:0000313" key="1">
    <source>
        <dbReference type="EMBL" id="CDG97340.1"/>
    </source>
</evidence>
<comment type="caution">
    <text evidence="1">The sequence shown here is derived from an EMBL/GenBank/DDBJ whole genome shotgun (WGS) entry which is preliminary data.</text>
</comment>
<dbReference type="Pfam" id="PF05125">
    <property type="entry name" value="Phage_cap_P2"/>
    <property type="match status" value="1"/>
</dbReference>
<dbReference type="InterPro" id="IPR006441">
    <property type="entry name" value="Phage_P2_GpN"/>
</dbReference>
<dbReference type="AlphaFoldDB" id="A0A077NHJ5"/>
<dbReference type="RefSeq" id="WP_038217980.1">
    <property type="nucleotide sequence ID" value="NZ_CAWLWN010000217.1"/>
</dbReference>
<reference evidence="1" key="1">
    <citation type="submission" date="2013-07" db="EMBL/GenBank/DDBJ databases">
        <title>Sub-species coevolution in mutualistic symbiosis.</title>
        <authorList>
            <person name="Murfin K."/>
            <person name="Klassen J."/>
            <person name="Lee M."/>
            <person name="Forst S."/>
            <person name="Stock P."/>
            <person name="Goodrich-Blair H."/>
        </authorList>
    </citation>
    <scope>NUCLEOTIDE SEQUENCE [LARGE SCALE GENOMIC DNA]</scope>
    <source>
        <strain evidence="1">Puntauvense</strain>
    </source>
</reference>
<gene>
    <name evidence="1" type="ORF">XBP1_2550012</name>
</gene>